<dbReference type="Gene3D" id="1.10.10.10">
    <property type="entry name" value="Winged helix-like DNA-binding domain superfamily/Winged helix DNA-binding domain"/>
    <property type="match status" value="1"/>
</dbReference>
<keyword evidence="2" id="KW-0238">DNA-binding</keyword>
<comment type="caution">
    <text evidence="7">The sequence shown here is derived from an EMBL/GenBank/DDBJ whole genome shotgun (WGS) entry which is preliminary data.</text>
</comment>
<dbReference type="InterPro" id="IPR036388">
    <property type="entry name" value="WH-like_DNA-bd_sf"/>
</dbReference>
<protein>
    <submittedName>
        <fullName evidence="7">IclR family transcriptional regulator</fullName>
    </submittedName>
</protein>
<dbReference type="Gene3D" id="3.30.450.40">
    <property type="match status" value="2"/>
</dbReference>
<evidence type="ECO:0000313" key="7">
    <source>
        <dbReference type="EMBL" id="MFC0384407.1"/>
    </source>
</evidence>
<dbReference type="SUPFAM" id="SSF55781">
    <property type="entry name" value="GAF domain-like"/>
    <property type="match status" value="1"/>
</dbReference>
<evidence type="ECO:0000256" key="4">
    <source>
        <dbReference type="SAM" id="MobiDB-lite"/>
    </source>
</evidence>
<dbReference type="RefSeq" id="WP_377048463.1">
    <property type="nucleotide sequence ID" value="NZ_JBHLVZ010000002.1"/>
</dbReference>
<evidence type="ECO:0000256" key="3">
    <source>
        <dbReference type="ARBA" id="ARBA00023163"/>
    </source>
</evidence>
<evidence type="ECO:0000259" key="6">
    <source>
        <dbReference type="PROSITE" id="PS51078"/>
    </source>
</evidence>
<dbReference type="InterPro" id="IPR036390">
    <property type="entry name" value="WH_DNA-bd_sf"/>
</dbReference>
<dbReference type="SMART" id="SM00346">
    <property type="entry name" value="HTH_ICLR"/>
    <property type="match status" value="1"/>
</dbReference>
<dbReference type="InterPro" id="IPR014757">
    <property type="entry name" value="Tscrpt_reg_IclR_C"/>
</dbReference>
<sequence>MAKPAERTGGGRETGQDTPLHAVPPPEHVASLPGDGVRAVDRALVLLRSFREEDGPLSLTELSRRAGLNMTTALRLLGTLEAHGFIKRLPAGGYLLGPSLLLLGDLFRRSLRLEHHVMPALERLRAASHESAAFFVREGDQRRCVFRLDSPQMVRDVAHVGEAQPLGRGAHGRSLIALETGERLPVVSRGERLAEIAAVACPVLDSRGSVAGSIGLSLPLYRFTAGSEATCVPLVLQEAMAMTRDLGGDPAPLERAAH</sequence>
<dbReference type="InterPro" id="IPR050707">
    <property type="entry name" value="HTH_MetabolicPath_Reg"/>
</dbReference>
<feature type="domain" description="IclR-ED" evidence="6">
    <location>
        <begin position="99"/>
        <end position="258"/>
    </location>
</feature>
<dbReference type="Pfam" id="PF01614">
    <property type="entry name" value="IclR_C"/>
    <property type="match status" value="1"/>
</dbReference>
<dbReference type="Proteomes" id="UP001589789">
    <property type="component" value="Unassembled WGS sequence"/>
</dbReference>
<name>A0ABV6ILH2_9PROT</name>
<dbReference type="SUPFAM" id="SSF46785">
    <property type="entry name" value="Winged helix' DNA-binding domain"/>
    <property type="match status" value="1"/>
</dbReference>
<accession>A0ABV6ILH2</accession>
<evidence type="ECO:0000313" key="8">
    <source>
        <dbReference type="Proteomes" id="UP001589789"/>
    </source>
</evidence>
<gene>
    <name evidence="7" type="ORF">ACFFIC_02450</name>
</gene>
<dbReference type="EMBL" id="JBHLVZ010000002">
    <property type="protein sequence ID" value="MFC0384407.1"/>
    <property type="molecule type" value="Genomic_DNA"/>
</dbReference>
<keyword evidence="3" id="KW-0804">Transcription</keyword>
<keyword evidence="1" id="KW-0805">Transcription regulation</keyword>
<feature type="compositionally biased region" description="Basic and acidic residues" evidence="4">
    <location>
        <begin position="1"/>
        <end position="10"/>
    </location>
</feature>
<dbReference type="PANTHER" id="PTHR30136">
    <property type="entry name" value="HELIX-TURN-HELIX TRANSCRIPTIONAL REGULATOR, ICLR FAMILY"/>
    <property type="match status" value="1"/>
</dbReference>
<keyword evidence="8" id="KW-1185">Reference proteome</keyword>
<dbReference type="Pfam" id="PF09339">
    <property type="entry name" value="HTH_IclR"/>
    <property type="match status" value="1"/>
</dbReference>
<proteinExistence type="predicted"/>
<organism evidence="7 8">
    <name type="scientific">Muricoccus vinaceus</name>
    <dbReference type="NCBI Taxonomy" id="424704"/>
    <lineage>
        <taxon>Bacteria</taxon>
        <taxon>Pseudomonadati</taxon>
        <taxon>Pseudomonadota</taxon>
        <taxon>Alphaproteobacteria</taxon>
        <taxon>Acetobacterales</taxon>
        <taxon>Roseomonadaceae</taxon>
        <taxon>Muricoccus</taxon>
    </lineage>
</organism>
<evidence type="ECO:0000259" key="5">
    <source>
        <dbReference type="PROSITE" id="PS51077"/>
    </source>
</evidence>
<feature type="region of interest" description="Disordered" evidence="4">
    <location>
        <begin position="1"/>
        <end position="34"/>
    </location>
</feature>
<dbReference type="PROSITE" id="PS51078">
    <property type="entry name" value="ICLR_ED"/>
    <property type="match status" value="1"/>
</dbReference>
<dbReference type="PANTHER" id="PTHR30136:SF39">
    <property type="entry name" value="TRANSCRIPTIONAL REGULATORY PROTEIN"/>
    <property type="match status" value="1"/>
</dbReference>
<evidence type="ECO:0000256" key="2">
    <source>
        <dbReference type="ARBA" id="ARBA00023125"/>
    </source>
</evidence>
<dbReference type="InterPro" id="IPR005471">
    <property type="entry name" value="Tscrpt_reg_IclR_N"/>
</dbReference>
<feature type="domain" description="HTH iclR-type" evidence="5">
    <location>
        <begin position="37"/>
        <end position="98"/>
    </location>
</feature>
<dbReference type="InterPro" id="IPR029016">
    <property type="entry name" value="GAF-like_dom_sf"/>
</dbReference>
<dbReference type="PROSITE" id="PS51077">
    <property type="entry name" value="HTH_ICLR"/>
    <property type="match status" value="1"/>
</dbReference>
<reference evidence="7 8" key="1">
    <citation type="submission" date="2024-09" db="EMBL/GenBank/DDBJ databases">
        <authorList>
            <person name="Sun Q."/>
            <person name="Mori K."/>
        </authorList>
    </citation>
    <scope>NUCLEOTIDE SEQUENCE [LARGE SCALE GENOMIC DNA]</scope>
    <source>
        <strain evidence="7 8">CCM 7468</strain>
    </source>
</reference>
<evidence type="ECO:0000256" key="1">
    <source>
        <dbReference type="ARBA" id="ARBA00023015"/>
    </source>
</evidence>